<proteinExistence type="predicted"/>
<gene>
    <name evidence="1" type="ORF">PCOR1329_LOCUS2710</name>
</gene>
<dbReference type="EMBL" id="CAUYUJ010000682">
    <property type="protein sequence ID" value="CAK0791947.1"/>
    <property type="molecule type" value="Genomic_DNA"/>
</dbReference>
<evidence type="ECO:0000313" key="2">
    <source>
        <dbReference type="Proteomes" id="UP001189429"/>
    </source>
</evidence>
<keyword evidence="2" id="KW-1185">Reference proteome</keyword>
<evidence type="ECO:0000313" key="1">
    <source>
        <dbReference type="EMBL" id="CAK0791947.1"/>
    </source>
</evidence>
<protein>
    <submittedName>
        <fullName evidence="1">Uncharacterized protein</fullName>
    </submittedName>
</protein>
<comment type="caution">
    <text evidence="1">The sequence shown here is derived from an EMBL/GenBank/DDBJ whole genome shotgun (WGS) entry which is preliminary data.</text>
</comment>
<organism evidence="1 2">
    <name type="scientific">Prorocentrum cordatum</name>
    <dbReference type="NCBI Taxonomy" id="2364126"/>
    <lineage>
        <taxon>Eukaryota</taxon>
        <taxon>Sar</taxon>
        <taxon>Alveolata</taxon>
        <taxon>Dinophyceae</taxon>
        <taxon>Prorocentrales</taxon>
        <taxon>Prorocentraceae</taxon>
        <taxon>Prorocentrum</taxon>
    </lineage>
</organism>
<reference evidence="1" key="1">
    <citation type="submission" date="2023-10" db="EMBL/GenBank/DDBJ databases">
        <authorList>
            <person name="Chen Y."/>
            <person name="Shah S."/>
            <person name="Dougan E. K."/>
            <person name="Thang M."/>
            <person name="Chan C."/>
        </authorList>
    </citation>
    <scope>NUCLEOTIDE SEQUENCE [LARGE SCALE GENOMIC DNA]</scope>
</reference>
<dbReference type="Proteomes" id="UP001189429">
    <property type="component" value="Unassembled WGS sequence"/>
</dbReference>
<sequence length="108" mass="11571">VTRDTASPPRGVPMLAGGVGQPRALPPVVTYQVSHKDAAADFEPLRSWGHARAPGAAKVCIRRRRRGDGAPALSVKSLTGSPSFRRGRCFLSILTSRAICCKFRLSTD</sequence>
<accession>A0ABN9PG77</accession>
<name>A0ABN9PG77_9DINO</name>
<feature type="non-terminal residue" evidence="1">
    <location>
        <position position="1"/>
    </location>
</feature>